<dbReference type="Proteomes" id="UP001054837">
    <property type="component" value="Unassembled WGS sequence"/>
</dbReference>
<dbReference type="EMBL" id="BPLQ01011796">
    <property type="protein sequence ID" value="GIY60423.1"/>
    <property type="molecule type" value="Genomic_DNA"/>
</dbReference>
<evidence type="ECO:0000313" key="3">
    <source>
        <dbReference type="Proteomes" id="UP001054837"/>
    </source>
</evidence>
<proteinExistence type="predicted"/>
<keyword evidence="3" id="KW-1185">Reference proteome</keyword>
<sequence>MKEEALEQHLRGNASTESFPHPQHSVPTSFDTNPNTPVIKRNRRKNYSEFLLPRKEWEIIIELLKTALGGTNTGHKLNLITGTDYLCGVSGSCIAPVITFHL</sequence>
<feature type="compositionally biased region" description="Basic and acidic residues" evidence="1">
    <location>
        <begin position="1"/>
        <end position="10"/>
    </location>
</feature>
<protein>
    <submittedName>
        <fullName evidence="2">Uncharacterized protein</fullName>
    </submittedName>
</protein>
<name>A0AAV4URT2_9ARAC</name>
<feature type="region of interest" description="Disordered" evidence="1">
    <location>
        <begin position="1"/>
        <end position="41"/>
    </location>
</feature>
<dbReference type="AlphaFoldDB" id="A0AAV4URT2"/>
<feature type="compositionally biased region" description="Polar residues" evidence="1">
    <location>
        <begin position="25"/>
        <end position="36"/>
    </location>
</feature>
<reference evidence="2 3" key="1">
    <citation type="submission" date="2021-06" db="EMBL/GenBank/DDBJ databases">
        <title>Caerostris darwini draft genome.</title>
        <authorList>
            <person name="Kono N."/>
            <person name="Arakawa K."/>
        </authorList>
    </citation>
    <scope>NUCLEOTIDE SEQUENCE [LARGE SCALE GENOMIC DNA]</scope>
</reference>
<accession>A0AAV4URT2</accession>
<organism evidence="2 3">
    <name type="scientific">Caerostris darwini</name>
    <dbReference type="NCBI Taxonomy" id="1538125"/>
    <lineage>
        <taxon>Eukaryota</taxon>
        <taxon>Metazoa</taxon>
        <taxon>Ecdysozoa</taxon>
        <taxon>Arthropoda</taxon>
        <taxon>Chelicerata</taxon>
        <taxon>Arachnida</taxon>
        <taxon>Araneae</taxon>
        <taxon>Araneomorphae</taxon>
        <taxon>Entelegynae</taxon>
        <taxon>Araneoidea</taxon>
        <taxon>Araneidae</taxon>
        <taxon>Caerostris</taxon>
    </lineage>
</organism>
<evidence type="ECO:0000256" key="1">
    <source>
        <dbReference type="SAM" id="MobiDB-lite"/>
    </source>
</evidence>
<evidence type="ECO:0000313" key="2">
    <source>
        <dbReference type="EMBL" id="GIY60423.1"/>
    </source>
</evidence>
<gene>
    <name evidence="2" type="ORF">CDAR_577651</name>
</gene>
<comment type="caution">
    <text evidence="2">The sequence shown here is derived from an EMBL/GenBank/DDBJ whole genome shotgun (WGS) entry which is preliminary data.</text>
</comment>